<dbReference type="Proteomes" id="UP000594184">
    <property type="component" value="Segment"/>
</dbReference>
<evidence type="ECO:0000313" key="1">
    <source>
        <dbReference type="EMBL" id="QOV06175.1"/>
    </source>
</evidence>
<accession>A0A7S6R727</accession>
<keyword evidence="2" id="KW-1185">Reference proteome</keyword>
<name>A0A7S6R727_9CAUD</name>
<gene>
    <name evidence="1" type="ORF">CPT_Salutena_045</name>
</gene>
<reference evidence="1 2" key="1">
    <citation type="submission" date="2020-07" db="EMBL/GenBank/DDBJ databases">
        <title>Complete genome sequence of Streptomyces phage Salutena.</title>
        <authorList>
            <person name="Kim J.H."/>
            <person name="Higbee T."/>
            <person name="Clark J.D."/>
            <person name="Le T."/>
            <person name="Burrowes B.H."/>
            <person name="Liu M."/>
        </authorList>
    </citation>
    <scope>NUCLEOTIDE SEQUENCE [LARGE SCALE GENOMIC DNA]</scope>
</reference>
<proteinExistence type="predicted"/>
<protein>
    <submittedName>
        <fullName evidence="1">Uncharacterized protein</fullName>
    </submittedName>
</protein>
<evidence type="ECO:0000313" key="2">
    <source>
        <dbReference type="Proteomes" id="UP000594184"/>
    </source>
</evidence>
<dbReference type="EMBL" id="MT708548">
    <property type="protein sequence ID" value="QOV06175.1"/>
    <property type="molecule type" value="Genomic_DNA"/>
</dbReference>
<organism evidence="1 2">
    <name type="scientific">Streptomyces phage Salutena</name>
    <dbReference type="NCBI Taxonomy" id="2767576"/>
    <lineage>
        <taxon>Viruses</taxon>
        <taxon>Duplodnaviria</taxon>
        <taxon>Heunggongvirae</taxon>
        <taxon>Uroviricota</taxon>
        <taxon>Caudoviricetes</taxon>
        <taxon>Arquatrovirinae</taxon>
        <taxon>Salutenavirus</taxon>
        <taxon>Salutenavirus salutena</taxon>
    </lineage>
</organism>
<sequence>MEQTCDYCLKKKQDVVIVSLAERNSGPPAVLRACRECMNINGLVPWVPESV</sequence>